<name>A0A8K0HH72_9ROSA</name>
<comment type="caution">
    <text evidence="2">The sequence shown here is derived from an EMBL/GenBank/DDBJ whole genome shotgun (WGS) entry which is preliminary data.</text>
</comment>
<keyword evidence="3" id="KW-1185">Reference proteome</keyword>
<sequence>MAFRLGEAIEVVKKEDDGVSPMYYEAVITGRRYLVCYETRHADNPQRDLLQEWVDEADIRPTPTNLPFCEHYKDEAVDVFLGGAWRLGNIVGKHDDFNYNVRLVGSLNREIVLSHVSGIRTHLDRLSTGAWVIRSDAGHVDYAQSSGANQPDGSQP</sequence>
<dbReference type="InterPro" id="IPR008395">
    <property type="entry name" value="Agenet-like_dom"/>
</dbReference>
<evidence type="ECO:0000313" key="3">
    <source>
        <dbReference type="Proteomes" id="UP000796880"/>
    </source>
</evidence>
<dbReference type="Proteomes" id="UP000796880">
    <property type="component" value="Unassembled WGS sequence"/>
</dbReference>
<proteinExistence type="predicted"/>
<dbReference type="PANTHER" id="PTHR31917:SF148">
    <property type="entry name" value="DUF724 DOMAIN-CONTAINING PROTEIN 2"/>
    <property type="match status" value="1"/>
</dbReference>
<protein>
    <recommendedName>
        <fullName evidence="1">Agenet-like domain-containing protein</fullName>
    </recommendedName>
</protein>
<gene>
    <name evidence="2" type="ORF">FNV43_RR08206</name>
</gene>
<dbReference type="PANTHER" id="PTHR31917">
    <property type="entry name" value="AGENET DOMAIN-CONTAINING PROTEIN-RELATED"/>
    <property type="match status" value="1"/>
</dbReference>
<organism evidence="2 3">
    <name type="scientific">Rhamnella rubrinervis</name>
    <dbReference type="NCBI Taxonomy" id="2594499"/>
    <lineage>
        <taxon>Eukaryota</taxon>
        <taxon>Viridiplantae</taxon>
        <taxon>Streptophyta</taxon>
        <taxon>Embryophyta</taxon>
        <taxon>Tracheophyta</taxon>
        <taxon>Spermatophyta</taxon>
        <taxon>Magnoliopsida</taxon>
        <taxon>eudicotyledons</taxon>
        <taxon>Gunneridae</taxon>
        <taxon>Pentapetalae</taxon>
        <taxon>rosids</taxon>
        <taxon>fabids</taxon>
        <taxon>Rosales</taxon>
        <taxon>Rhamnaceae</taxon>
        <taxon>rhamnoid group</taxon>
        <taxon>Rhamneae</taxon>
        <taxon>Rhamnella</taxon>
    </lineage>
</organism>
<dbReference type="EMBL" id="VOIH02000003">
    <property type="protein sequence ID" value="KAF3452109.1"/>
    <property type="molecule type" value="Genomic_DNA"/>
</dbReference>
<evidence type="ECO:0000259" key="1">
    <source>
        <dbReference type="Pfam" id="PF05641"/>
    </source>
</evidence>
<dbReference type="AlphaFoldDB" id="A0A8K0HH72"/>
<accession>A0A8K0HH72</accession>
<evidence type="ECO:0000313" key="2">
    <source>
        <dbReference type="EMBL" id="KAF3452109.1"/>
    </source>
</evidence>
<dbReference type="Pfam" id="PF05641">
    <property type="entry name" value="Agenet"/>
    <property type="match status" value="1"/>
</dbReference>
<feature type="domain" description="Agenet-like" evidence="1">
    <location>
        <begin position="6"/>
        <end position="63"/>
    </location>
</feature>
<reference evidence="2" key="1">
    <citation type="submission" date="2020-03" db="EMBL/GenBank/DDBJ databases">
        <title>A high-quality chromosome-level genome assembly of a woody plant with both climbing and erect habits, Rhamnella rubrinervis.</title>
        <authorList>
            <person name="Lu Z."/>
            <person name="Yang Y."/>
            <person name="Zhu X."/>
            <person name="Sun Y."/>
        </authorList>
    </citation>
    <scope>NUCLEOTIDE SEQUENCE</scope>
    <source>
        <strain evidence="2">BYM</strain>
        <tissue evidence="2">Leaf</tissue>
    </source>
</reference>